<dbReference type="InterPro" id="IPR013785">
    <property type="entry name" value="Aldolase_TIM"/>
</dbReference>
<dbReference type="SUPFAM" id="SSF51395">
    <property type="entry name" value="FMN-linked oxidoreductases"/>
    <property type="match status" value="1"/>
</dbReference>
<comment type="caution">
    <text evidence="2">The sequence shown here is derived from an EMBL/GenBank/DDBJ whole genome shotgun (WGS) entry which is preliminary data.</text>
</comment>
<keyword evidence="3" id="KW-1185">Reference proteome</keyword>
<dbReference type="AlphaFoldDB" id="A0A409X8R2"/>
<dbReference type="STRING" id="93625.A0A409X8R2"/>
<gene>
    <name evidence="2" type="ORF">CVT25_015018</name>
</gene>
<dbReference type="OrthoDB" id="276546at2759"/>
<dbReference type="InParanoid" id="A0A409X8R2"/>
<dbReference type="InterPro" id="IPR001155">
    <property type="entry name" value="OxRdtase_FMN_N"/>
</dbReference>
<accession>A0A409X8R2</accession>
<dbReference type="GO" id="GO:0016491">
    <property type="term" value="F:oxidoreductase activity"/>
    <property type="evidence" value="ECO:0007669"/>
    <property type="project" value="InterPro"/>
</dbReference>
<dbReference type="CDD" id="cd02933">
    <property type="entry name" value="OYE_like_FMN"/>
    <property type="match status" value="1"/>
</dbReference>
<evidence type="ECO:0000313" key="3">
    <source>
        <dbReference type="Proteomes" id="UP000283269"/>
    </source>
</evidence>
<dbReference type="Gene3D" id="3.20.20.70">
    <property type="entry name" value="Aldolase class I"/>
    <property type="match status" value="1"/>
</dbReference>
<feature type="domain" description="NADH:flavin oxidoreductase/NADH oxidase N-terminal" evidence="1">
    <location>
        <begin position="5"/>
        <end position="367"/>
    </location>
</feature>
<dbReference type="PANTHER" id="PTHR22893">
    <property type="entry name" value="NADH OXIDOREDUCTASE-RELATED"/>
    <property type="match status" value="1"/>
</dbReference>
<dbReference type="EMBL" id="NHYD01002347">
    <property type="protein sequence ID" value="PPQ87188.1"/>
    <property type="molecule type" value="Genomic_DNA"/>
</dbReference>
<protein>
    <recommendedName>
        <fullName evidence="1">NADH:flavin oxidoreductase/NADH oxidase N-terminal domain-containing protein</fullName>
    </recommendedName>
</protein>
<organism evidence="2 3">
    <name type="scientific">Psilocybe cyanescens</name>
    <dbReference type="NCBI Taxonomy" id="93625"/>
    <lineage>
        <taxon>Eukaryota</taxon>
        <taxon>Fungi</taxon>
        <taxon>Dikarya</taxon>
        <taxon>Basidiomycota</taxon>
        <taxon>Agaricomycotina</taxon>
        <taxon>Agaricomycetes</taxon>
        <taxon>Agaricomycetidae</taxon>
        <taxon>Agaricales</taxon>
        <taxon>Agaricineae</taxon>
        <taxon>Strophariaceae</taxon>
        <taxon>Psilocybe</taxon>
    </lineage>
</organism>
<dbReference type="InterPro" id="IPR045247">
    <property type="entry name" value="Oye-like"/>
</dbReference>
<dbReference type="GO" id="GO:0010181">
    <property type="term" value="F:FMN binding"/>
    <property type="evidence" value="ECO:0007669"/>
    <property type="project" value="InterPro"/>
</dbReference>
<sequence>MPYNSLFSPLKIGYNMTKNRIFMAALTRDRAKDSIPSELMKEYYVQRVSAGMIVTEAIMISPQGGEWGSAPGIWNDTQVARWKNIVDSVHEAGGIIYAQFWHGGRALHPDAPLQKLSGLPVYAPSAIKARGGKFRALPGTPGYVTVRLYTARQYNQRLNQFGDFEKPTEIDDPQILIDQFKHAALNAKKAGFDGIELHCGNGYLIHTFLDYTSNKRTDRWGGSIENRSRFGLEVIKVLIEVFGSNIGVKLTPCGGVNDMGMPLEDTISTFSYFITEVDRLDIAYIVLRRYQSASDTFYNGVSRSTKHDVLESYGTLIKHSKLVVNGGVTADEGDALISSGKVDAISIGLKWIPHPDLAKRIENEKPLDNVLDVTYLYGNHTHADYHIGYTDYPEAVY</sequence>
<dbReference type="Pfam" id="PF00724">
    <property type="entry name" value="Oxidored_FMN"/>
    <property type="match status" value="1"/>
</dbReference>
<proteinExistence type="predicted"/>
<evidence type="ECO:0000259" key="1">
    <source>
        <dbReference type="Pfam" id="PF00724"/>
    </source>
</evidence>
<name>A0A409X8R2_PSICY</name>
<reference evidence="2 3" key="1">
    <citation type="journal article" date="2018" name="Evol. Lett.">
        <title>Horizontal gene cluster transfer increased hallucinogenic mushroom diversity.</title>
        <authorList>
            <person name="Reynolds H.T."/>
            <person name="Vijayakumar V."/>
            <person name="Gluck-Thaler E."/>
            <person name="Korotkin H.B."/>
            <person name="Matheny P.B."/>
            <person name="Slot J.C."/>
        </authorList>
    </citation>
    <scope>NUCLEOTIDE SEQUENCE [LARGE SCALE GENOMIC DNA]</scope>
    <source>
        <strain evidence="2 3">2631</strain>
    </source>
</reference>
<dbReference type="Proteomes" id="UP000283269">
    <property type="component" value="Unassembled WGS sequence"/>
</dbReference>
<dbReference type="PANTHER" id="PTHR22893:SF91">
    <property type="entry name" value="NADPH DEHYDROGENASE 2-RELATED"/>
    <property type="match status" value="1"/>
</dbReference>
<evidence type="ECO:0000313" key="2">
    <source>
        <dbReference type="EMBL" id="PPQ87188.1"/>
    </source>
</evidence>